<evidence type="ECO:0000313" key="2">
    <source>
        <dbReference type="EMBL" id="QQZ59411.1"/>
    </source>
</evidence>
<sequence>MNRRMIAEGKIYFKYLRMHLLSGMEYKGWWLMLIQVLVVVISDPIATVLLFSRFGNIGEWTVAHIILVYALAVASFGLAESLCRGFDYFPWQMLRSGDFDRLLLRPRSLFVQVAASRFHLHRLVRPVTGVCAAGWALSELGVTLTPGKIAILVMALAGGCIMYCGVFVLTSGLAFFTIKGLDWIYLLTNASYQITRCPEPYMPRALKSMFSFVLPMLFISFYPAATVCGWDYPQWLGYLALPAGAAFLGFSLLVWRFGVRHYKSTGS</sequence>
<dbReference type="Pfam" id="PF06182">
    <property type="entry name" value="ABC2_membrane_6"/>
    <property type="match status" value="1"/>
</dbReference>
<gene>
    <name evidence="2" type="ORF">JI735_22510</name>
</gene>
<reference evidence="2 3" key="1">
    <citation type="submission" date="2021-01" db="EMBL/GenBank/DDBJ databases">
        <title>Whole genome sequence of Paenibacillus sonchi LMG 24727 for comparative genomics.</title>
        <authorList>
            <person name="Lee G."/>
            <person name="Kim M.-J."/>
            <person name="Lim K."/>
            <person name="Shin J.-H."/>
        </authorList>
    </citation>
    <scope>NUCLEOTIDE SEQUENCE [LARGE SCALE GENOMIC DNA]</scope>
    <source>
        <strain evidence="2 3">LMG 24727</strain>
    </source>
</reference>
<keyword evidence="1" id="KW-0472">Membrane</keyword>
<feature type="transmembrane region" description="Helical" evidence="1">
    <location>
        <begin position="60"/>
        <end position="79"/>
    </location>
</feature>
<dbReference type="InterPro" id="IPR010390">
    <property type="entry name" value="ABC-2_transporter-like"/>
</dbReference>
<dbReference type="RefSeq" id="WP_202676460.1">
    <property type="nucleotide sequence ID" value="NZ_CP068595.1"/>
</dbReference>
<organism evidence="2 3">
    <name type="scientific">Paenibacillus sonchi</name>
    <dbReference type="NCBI Taxonomy" id="373687"/>
    <lineage>
        <taxon>Bacteria</taxon>
        <taxon>Bacillati</taxon>
        <taxon>Bacillota</taxon>
        <taxon>Bacilli</taxon>
        <taxon>Bacillales</taxon>
        <taxon>Paenibacillaceae</taxon>
        <taxon>Paenibacillus</taxon>
        <taxon>Paenibacillus sonchi group</taxon>
    </lineage>
</organism>
<proteinExistence type="predicted"/>
<keyword evidence="1" id="KW-0812">Transmembrane</keyword>
<feature type="transmembrane region" description="Helical" evidence="1">
    <location>
        <begin position="235"/>
        <end position="255"/>
    </location>
</feature>
<dbReference type="KEGG" id="pson:JI735_22510"/>
<keyword evidence="3" id="KW-1185">Reference proteome</keyword>
<dbReference type="AlphaFoldDB" id="A0A974SBR0"/>
<feature type="transmembrane region" description="Helical" evidence="1">
    <location>
        <begin position="149"/>
        <end position="176"/>
    </location>
</feature>
<feature type="transmembrane region" description="Helical" evidence="1">
    <location>
        <begin position="205"/>
        <end position="223"/>
    </location>
</feature>
<evidence type="ECO:0000313" key="3">
    <source>
        <dbReference type="Proteomes" id="UP000595841"/>
    </source>
</evidence>
<dbReference type="PANTHER" id="PTHR36833:SF1">
    <property type="entry name" value="INTEGRAL MEMBRANE TRANSPORT PROTEIN"/>
    <property type="match status" value="1"/>
</dbReference>
<accession>A0A974SBR0</accession>
<keyword evidence="1" id="KW-1133">Transmembrane helix</keyword>
<dbReference type="Proteomes" id="UP000595841">
    <property type="component" value="Chromosome"/>
</dbReference>
<protein>
    <submittedName>
        <fullName evidence="2">ABC-2 family transporter protein</fullName>
    </submittedName>
</protein>
<feature type="transmembrane region" description="Helical" evidence="1">
    <location>
        <begin position="28"/>
        <end position="51"/>
    </location>
</feature>
<dbReference type="EMBL" id="CP068595">
    <property type="protein sequence ID" value="QQZ59411.1"/>
    <property type="molecule type" value="Genomic_DNA"/>
</dbReference>
<evidence type="ECO:0000256" key="1">
    <source>
        <dbReference type="SAM" id="Phobius"/>
    </source>
</evidence>
<name>A0A974SBR0_9BACL</name>
<dbReference type="PANTHER" id="PTHR36833">
    <property type="entry name" value="SLR0610 PROTEIN-RELATED"/>
    <property type="match status" value="1"/>
</dbReference>